<evidence type="ECO:0000256" key="5">
    <source>
        <dbReference type="ARBA" id="ARBA00023014"/>
    </source>
</evidence>
<dbReference type="EMBL" id="CP002780">
    <property type="protein sequence ID" value="AEG62049.1"/>
    <property type="molecule type" value="Genomic_DNA"/>
</dbReference>
<dbReference type="Gene3D" id="3.30.70.20">
    <property type="match status" value="1"/>
</dbReference>
<proteinExistence type="inferred from homology"/>
<evidence type="ECO:0000256" key="1">
    <source>
        <dbReference type="ARBA" id="ARBA00007118"/>
    </source>
</evidence>
<evidence type="ECO:0000259" key="6">
    <source>
        <dbReference type="PROSITE" id="PS51379"/>
    </source>
</evidence>
<dbReference type="PROSITE" id="PS00198">
    <property type="entry name" value="4FE4S_FER_1"/>
    <property type="match status" value="2"/>
</dbReference>
<dbReference type="KEGG" id="dru:Desru_3849"/>
<evidence type="ECO:0000313" key="7">
    <source>
        <dbReference type="EMBL" id="AEG62049.1"/>
    </source>
</evidence>
<evidence type="ECO:0000313" key="8">
    <source>
        <dbReference type="Proteomes" id="UP000009234"/>
    </source>
</evidence>
<dbReference type="InterPro" id="IPR017896">
    <property type="entry name" value="4Fe4S_Fe-S-bd"/>
</dbReference>
<reference evidence="8" key="1">
    <citation type="submission" date="2011-05" db="EMBL/GenBank/DDBJ databases">
        <title>Complete sequence of Desulfotomaculum ruminis DSM 2154.</title>
        <authorList>
            <person name="Lucas S."/>
            <person name="Copeland A."/>
            <person name="Lapidus A."/>
            <person name="Cheng J.-F."/>
            <person name="Goodwin L."/>
            <person name="Pitluck S."/>
            <person name="Lu M."/>
            <person name="Detter J.C."/>
            <person name="Han C."/>
            <person name="Tapia R."/>
            <person name="Land M."/>
            <person name="Hauser L."/>
            <person name="Kyrpides N."/>
            <person name="Ivanova N."/>
            <person name="Mikhailova N."/>
            <person name="Pagani I."/>
            <person name="Stams A.J.M."/>
            <person name="Plugge C.M."/>
            <person name="Muyzer G."/>
            <person name="Kuever J."/>
            <person name="Parshina S.N."/>
            <person name="Ivanova A.E."/>
            <person name="Nazina T.N."/>
            <person name="Brambilla E."/>
            <person name="Spring S."/>
            <person name="Klenk H.-P."/>
            <person name="Woyke T."/>
        </authorList>
    </citation>
    <scope>NUCLEOTIDE SEQUENCE [LARGE SCALE GENOMIC DNA]</scope>
    <source>
        <strain evidence="8">ATCC 23193 / DSM 2154 / NCIB 8452 / DL</strain>
    </source>
</reference>
<gene>
    <name evidence="7" type="ordered locus">Desru_3849</name>
</gene>
<evidence type="ECO:0000256" key="4">
    <source>
        <dbReference type="ARBA" id="ARBA00023004"/>
    </source>
</evidence>
<dbReference type="eggNOG" id="COG0778">
    <property type="taxonomic scope" value="Bacteria"/>
</dbReference>
<dbReference type="CDD" id="cd02143">
    <property type="entry name" value="nitroreductase_FeS-like"/>
    <property type="match status" value="1"/>
</dbReference>
<dbReference type="AlphaFoldDB" id="F6DQQ2"/>
<dbReference type="HOGENOM" id="CLU_070764_2_0_9"/>
<evidence type="ECO:0000256" key="2">
    <source>
        <dbReference type="ARBA" id="ARBA00022723"/>
    </source>
</evidence>
<reference evidence="7 8" key="2">
    <citation type="journal article" date="2012" name="Stand. Genomic Sci.">
        <title>Complete genome sequence of the sulfate-reducing firmicute Desulfotomaculum ruminis type strain (DL(T)).</title>
        <authorList>
            <person name="Spring S."/>
            <person name="Visser M."/>
            <person name="Lu M."/>
            <person name="Copeland A."/>
            <person name="Lapidus A."/>
            <person name="Lucas S."/>
            <person name="Cheng J.F."/>
            <person name="Han C."/>
            <person name="Tapia R."/>
            <person name="Goodwin L.A."/>
            <person name="Pitluck S."/>
            <person name="Ivanova N."/>
            <person name="Land M."/>
            <person name="Hauser L."/>
            <person name="Larimer F."/>
            <person name="Rohde M."/>
            <person name="Goker M."/>
            <person name="Detter J.C."/>
            <person name="Kyrpides N.C."/>
            <person name="Woyke T."/>
            <person name="Schaap P.J."/>
            <person name="Plugge C.M."/>
            <person name="Muyzer G."/>
            <person name="Kuever J."/>
            <person name="Pereira I.A."/>
            <person name="Parshina S.N."/>
            <person name="Bernier-Latmani R."/>
            <person name="Stams A.J."/>
            <person name="Klenk H.P."/>
        </authorList>
    </citation>
    <scope>NUCLEOTIDE SEQUENCE [LARGE SCALE GENOMIC DNA]</scope>
    <source>
        <strain evidence="8">ATCC 23193 / DSM 2154 / NCIB 8452 / DL</strain>
    </source>
</reference>
<dbReference type="Pfam" id="PF13187">
    <property type="entry name" value="Fer4_9"/>
    <property type="match status" value="1"/>
</dbReference>
<name>F6DQQ2_DESRL</name>
<dbReference type="Pfam" id="PF00881">
    <property type="entry name" value="Nitroreductase"/>
    <property type="match status" value="1"/>
</dbReference>
<feature type="domain" description="4Fe-4S ferredoxin-type" evidence="6">
    <location>
        <begin position="1"/>
        <end position="28"/>
    </location>
</feature>
<dbReference type="STRING" id="696281.Desru_3849"/>
<dbReference type="PANTHER" id="PTHR43673">
    <property type="entry name" value="NAD(P)H NITROREDUCTASE YDGI-RELATED"/>
    <property type="match status" value="1"/>
</dbReference>
<dbReference type="PANTHER" id="PTHR43673:SF10">
    <property type="entry name" value="NADH DEHYDROGENASE_NAD(P)H NITROREDUCTASE XCC3605-RELATED"/>
    <property type="match status" value="1"/>
</dbReference>
<dbReference type="SUPFAM" id="SSF55469">
    <property type="entry name" value="FMN-dependent nitroreductase-like"/>
    <property type="match status" value="1"/>
</dbReference>
<dbReference type="InterPro" id="IPR000415">
    <property type="entry name" value="Nitroreductase-like"/>
</dbReference>
<keyword evidence="3" id="KW-0560">Oxidoreductase</keyword>
<keyword evidence="5" id="KW-0411">Iron-sulfur</keyword>
<organism evidence="7 8">
    <name type="scientific">Desulforamulus ruminis (strain ATCC 23193 / DSM 2154 / NCIMB 8452 / DL)</name>
    <name type="common">Desulfotomaculum ruminis</name>
    <dbReference type="NCBI Taxonomy" id="696281"/>
    <lineage>
        <taxon>Bacteria</taxon>
        <taxon>Bacillati</taxon>
        <taxon>Bacillota</taxon>
        <taxon>Clostridia</taxon>
        <taxon>Eubacteriales</taxon>
        <taxon>Peptococcaceae</taxon>
        <taxon>Desulforamulus</taxon>
    </lineage>
</organism>
<evidence type="ECO:0000256" key="3">
    <source>
        <dbReference type="ARBA" id="ARBA00023002"/>
    </source>
</evidence>
<keyword evidence="8" id="KW-1185">Reference proteome</keyword>
<dbReference type="GO" id="GO:0051536">
    <property type="term" value="F:iron-sulfur cluster binding"/>
    <property type="evidence" value="ECO:0007669"/>
    <property type="project" value="UniProtKB-KW"/>
</dbReference>
<dbReference type="OrthoDB" id="368873at2"/>
<comment type="similarity">
    <text evidence="1">Belongs to the nitroreductase family.</text>
</comment>
<feature type="domain" description="4Fe-4S ferredoxin-type" evidence="6">
    <location>
        <begin position="29"/>
        <end position="58"/>
    </location>
</feature>
<dbReference type="Gene3D" id="3.40.109.10">
    <property type="entry name" value="NADH Oxidase"/>
    <property type="match status" value="1"/>
</dbReference>
<dbReference type="eggNOG" id="COG1145">
    <property type="taxonomic scope" value="Bacteria"/>
</dbReference>
<keyword evidence="4" id="KW-0408">Iron</keyword>
<dbReference type="GO" id="GO:0046872">
    <property type="term" value="F:metal ion binding"/>
    <property type="evidence" value="ECO:0007669"/>
    <property type="project" value="UniProtKB-KW"/>
</dbReference>
<dbReference type="RefSeq" id="WP_013843794.1">
    <property type="nucleotide sequence ID" value="NC_015589.1"/>
</dbReference>
<dbReference type="PROSITE" id="PS51379">
    <property type="entry name" value="4FE4S_FER_2"/>
    <property type="match status" value="2"/>
</dbReference>
<protein>
    <submittedName>
        <fullName evidence="7">Nitroreductase</fullName>
    </submittedName>
</protein>
<dbReference type="SUPFAM" id="SSF54862">
    <property type="entry name" value="4Fe-4S ferredoxins"/>
    <property type="match status" value="1"/>
</dbReference>
<dbReference type="InterPro" id="IPR029479">
    <property type="entry name" value="Nitroreductase"/>
</dbReference>
<dbReference type="InterPro" id="IPR017900">
    <property type="entry name" value="4Fe4S_Fe_S_CS"/>
</dbReference>
<keyword evidence="2" id="KW-0479">Metal-binding</keyword>
<dbReference type="Proteomes" id="UP000009234">
    <property type="component" value="Chromosome"/>
</dbReference>
<dbReference type="GO" id="GO:0016491">
    <property type="term" value="F:oxidoreductase activity"/>
    <property type="evidence" value="ECO:0007669"/>
    <property type="project" value="UniProtKB-KW"/>
</dbReference>
<sequence>MIAVNQDCIKCGVCAEVCPVSILDMGQDGPSLLHPKSCIQCGHCVAVCPQEALDHEQFPRSQQVPLERYPVLDPLTAARFLRSRRSIRSYKNEAVPKEKLLELLEIARFAPSGGNSQGLSYIVVTEKELLKKLTAATVDWMEEEIRKGVAWSKAYEGVVRGYRKTGRDLILRDAPGLIVATAPKTFPLGHDNTRYSLAYVELYAPALGLGSCWAGFFEMCGASGYPEIYRLLDIAEGITVTGAVMVGFPKYQYHRLVDRNPLQVTWR</sequence>
<accession>F6DQQ2</accession>